<evidence type="ECO:0000313" key="5">
    <source>
        <dbReference type="Proteomes" id="UP000594261"/>
    </source>
</evidence>
<keyword evidence="2" id="KW-0479">Metal-binding</keyword>
<feature type="domain" description="Fumarylacetoacetase-like C-terminal" evidence="3">
    <location>
        <begin position="53"/>
        <end position="132"/>
    </location>
</feature>
<evidence type="ECO:0000259" key="3">
    <source>
        <dbReference type="Pfam" id="PF01557"/>
    </source>
</evidence>
<dbReference type="Pfam" id="PF01557">
    <property type="entry name" value="FAA_hydrolase"/>
    <property type="match status" value="1"/>
</dbReference>
<accession>A0A7N2LV06</accession>
<evidence type="ECO:0000256" key="1">
    <source>
        <dbReference type="ARBA" id="ARBA00010211"/>
    </source>
</evidence>
<reference evidence="4 5" key="1">
    <citation type="journal article" date="2016" name="G3 (Bethesda)">
        <title>First Draft Assembly and Annotation of the Genome of a California Endemic Oak Quercus lobata Nee (Fagaceae).</title>
        <authorList>
            <person name="Sork V.L."/>
            <person name="Fitz-Gibbon S.T."/>
            <person name="Puiu D."/>
            <person name="Crepeau M."/>
            <person name="Gugger P.F."/>
            <person name="Sherman R."/>
            <person name="Stevens K."/>
            <person name="Langley C.H."/>
            <person name="Pellegrini M."/>
            <person name="Salzberg S.L."/>
        </authorList>
    </citation>
    <scope>NUCLEOTIDE SEQUENCE [LARGE SCALE GENOMIC DNA]</scope>
    <source>
        <strain evidence="4 5">cv. SW786</strain>
    </source>
</reference>
<proteinExistence type="inferred from homology"/>
<comment type="similarity">
    <text evidence="1">Belongs to the FAH family.</text>
</comment>
<organism evidence="4 5">
    <name type="scientific">Quercus lobata</name>
    <name type="common">Valley oak</name>
    <dbReference type="NCBI Taxonomy" id="97700"/>
    <lineage>
        <taxon>Eukaryota</taxon>
        <taxon>Viridiplantae</taxon>
        <taxon>Streptophyta</taxon>
        <taxon>Embryophyta</taxon>
        <taxon>Tracheophyta</taxon>
        <taxon>Spermatophyta</taxon>
        <taxon>Magnoliopsida</taxon>
        <taxon>eudicotyledons</taxon>
        <taxon>Gunneridae</taxon>
        <taxon>Pentapetalae</taxon>
        <taxon>rosids</taxon>
        <taxon>fabids</taxon>
        <taxon>Fagales</taxon>
        <taxon>Fagaceae</taxon>
        <taxon>Quercus</taxon>
    </lineage>
</organism>
<dbReference type="SUPFAM" id="SSF56529">
    <property type="entry name" value="FAH"/>
    <property type="match status" value="1"/>
</dbReference>
<dbReference type="GO" id="GO:0018773">
    <property type="term" value="F:acetylpyruvate hydrolase activity"/>
    <property type="evidence" value="ECO:0007669"/>
    <property type="project" value="TreeGrafter"/>
</dbReference>
<evidence type="ECO:0000256" key="2">
    <source>
        <dbReference type="ARBA" id="ARBA00022723"/>
    </source>
</evidence>
<dbReference type="GO" id="GO:0046872">
    <property type="term" value="F:metal ion binding"/>
    <property type="evidence" value="ECO:0007669"/>
    <property type="project" value="UniProtKB-KW"/>
</dbReference>
<protein>
    <recommendedName>
        <fullName evidence="3">Fumarylacetoacetase-like C-terminal domain-containing protein</fullName>
    </recommendedName>
</protein>
<dbReference type="EMBL" id="LRBV02000006">
    <property type="status" value="NOT_ANNOTATED_CDS"/>
    <property type="molecule type" value="Genomic_DNA"/>
</dbReference>
<dbReference type="Gene3D" id="3.90.850.10">
    <property type="entry name" value="Fumarylacetoacetase-like, C-terminal domain"/>
    <property type="match status" value="1"/>
</dbReference>
<keyword evidence="5" id="KW-1185">Reference proteome</keyword>
<name>A0A7N2LV06_QUELO</name>
<dbReference type="Gramene" id="QL06p010208:mrna">
    <property type="protein sequence ID" value="QL06p010208:mrna"/>
    <property type="gene ID" value="QL06p010208"/>
</dbReference>
<dbReference type="AlphaFoldDB" id="A0A7N2LV06"/>
<evidence type="ECO:0000313" key="4">
    <source>
        <dbReference type="EnsemblPlants" id="QL06p010208:mrna"/>
    </source>
</evidence>
<dbReference type="Proteomes" id="UP000594261">
    <property type="component" value="Chromosome 6"/>
</dbReference>
<dbReference type="GO" id="GO:0005739">
    <property type="term" value="C:mitochondrion"/>
    <property type="evidence" value="ECO:0007669"/>
    <property type="project" value="TreeGrafter"/>
</dbReference>
<sequence length="154" mass="16880">MKFGIKLHTSKLNLFYSAALITKKLNASHVRSACYALALDMTAREIQASAKLPKESVPDPDNLELWLKVDGEMRQKGSTKDMIFKIPFLISHISSIMTLLEGDVILTGTPPGVGPVKAGQKITAGITDLVEVYFSVGKRPKPKDYLNLVPLDLV</sequence>
<dbReference type="InterPro" id="IPR036663">
    <property type="entry name" value="Fumarylacetoacetase_C_sf"/>
</dbReference>
<dbReference type="PANTHER" id="PTHR11820">
    <property type="entry name" value="ACYLPYRUVASE"/>
    <property type="match status" value="1"/>
</dbReference>
<dbReference type="PANTHER" id="PTHR11820:SF7">
    <property type="entry name" value="ACYLPYRUVASE FAHD1, MITOCHONDRIAL"/>
    <property type="match status" value="1"/>
</dbReference>
<dbReference type="InterPro" id="IPR011234">
    <property type="entry name" value="Fumarylacetoacetase-like_C"/>
</dbReference>
<dbReference type="EnsemblPlants" id="QL06p010208:mrna">
    <property type="protein sequence ID" value="QL06p010208:mrna"/>
    <property type="gene ID" value="QL06p010208"/>
</dbReference>
<dbReference type="InParanoid" id="A0A7N2LV06"/>
<reference evidence="4" key="2">
    <citation type="submission" date="2021-01" db="UniProtKB">
        <authorList>
            <consortium name="EnsemblPlants"/>
        </authorList>
    </citation>
    <scope>IDENTIFICATION</scope>
</reference>